<evidence type="ECO:0000313" key="2">
    <source>
        <dbReference type="EMBL" id="QHQ69069.1"/>
    </source>
</evidence>
<dbReference type="Proteomes" id="UP000464915">
    <property type="component" value="Plasmid unnamed"/>
</dbReference>
<dbReference type="AlphaFoldDB" id="A0AB37DIL5"/>
<geneLocation type="plasmid" evidence="2 3">
    <name>unnamed</name>
</geneLocation>
<organism evidence="2 3">
    <name type="scientific">Lactobacillus crispatus</name>
    <dbReference type="NCBI Taxonomy" id="47770"/>
    <lineage>
        <taxon>Bacteria</taxon>
        <taxon>Bacillati</taxon>
        <taxon>Bacillota</taxon>
        <taxon>Bacilli</taxon>
        <taxon>Lactobacillales</taxon>
        <taxon>Lactobacillaceae</taxon>
        <taxon>Lactobacillus</taxon>
    </lineage>
</organism>
<protein>
    <submittedName>
        <fullName evidence="2">Uncharacterized protein</fullName>
    </submittedName>
</protein>
<feature type="transmembrane region" description="Helical" evidence="1">
    <location>
        <begin position="12"/>
        <end position="36"/>
    </location>
</feature>
<evidence type="ECO:0000256" key="1">
    <source>
        <dbReference type="SAM" id="Phobius"/>
    </source>
</evidence>
<keyword evidence="2" id="KW-0614">Plasmid</keyword>
<proteinExistence type="predicted"/>
<dbReference type="EMBL" id="CP047143">
    <property type="protein sequence ID" value="QHQ69069.1"/>
    <property type="molecule type" value="Genomic_DNA"/>
</dbReference>
<sequence>MTLHTMSYLFAFYLTLFAVGAGIEIGIMALTADYYLSLGKKYAINMRNLLILALLIIVATGVMVVNFFAKGVMSASVIHILLAIIGAIEGLVLVRFLLPFLIIKKPLE</sequence>
<dbReference type="RefSeq" id="WP_065989259.1">
    <property type="nucleotide sequence ID" value="NZ_CP047143.1"/>
</dbReference>
<keyword evidence="1" id="KW-0472">Membrane</keyword>
<evidence type="ECO:0000313" key="3">
    <source>
        <dbReference type="Proteomes" id="UP000464915"/>
    </source>
</evidence>
<feature type="transmembrane region" description="Helical" evidence="1">
    <location>
        <begin position="48"/>
        <end position="69"/>
    </location>
</feature>
<reference evidence="2 3" key="1">
    <citation type="submission" date="2019-12" db="EMBL/GenBank/DDBJ databases">
        <title>Complete Genome Sequences of Lactobacillus strains, C25 and P38, Isolated from Chicken Cecum.</title>
        <authorList>
            <person name="Hassan H.M."/>
            <person name="Mendoza M."/>
            <person name="Rezvani M."/>
            <person name="Koci M.D."/>
            <person name="Dickey A.N."/>
            <person name="Scholl E.H."/>
        </authorList>
    </citation>
    <scope>NUCLEOTIDE SEQUENCE [LARGE SCALE GENOMIC DNA]</scope>
    <source>
        <strain evidence="2 3">C25</strain>
        <plasmid evidence="2 3">unnamed</plasmid>
    </source>
</reference>
<name>A0AB37DIL5_9LACO</name>
<keyword evidence="1" id="KW-1133">Transmembrane helix</keyword>
<keyword evidence="1" id="KW-0812">Transmembrane</keyword>
<feature type="transmembrane region" description="Helical" evidence="1">
    <location>
        <begin position="75"/>
        <end position="98"/>
    </location>
</feature>
<accession>A0AB37DIL5</accession>
<gene>
    <name evidence="2" type="ORF">GSR61_10810</name>
</gene>